<keyword evidence="7" id="KW-0539">Nucleus</keyword>
<feature type="domain" description="C2H2-type" evidence="10">
    <location>
        <begin position="504"/>
        <end position="531"/>
    </location>
</feature>
<evidence type="ECO:0000256" key="1">
    <source>
        <dbReference type="ARBA" id="ARBA00004123"/>
    </source>
</evidence>
<keyword evidence="6" id="KW-0238">DNA-binding</keyword>
<organism evidence="11 12">
    <name type="scientific">Xylaria multiplex</name>
    <dbReference type="NCBI Taxonomy" id="323545"/>
    <lineage>
        <taxon>Eukaryota</taxon>
        <taxon>Fungi</taxon>
        <taxon>Dikarya</taxon>
        <taxon>Ascomycota</taxon>
        <taxon>Pezizomycotina</taxon>
        <taxon>Sordariomycetes</taxon>
        <taxon>Xylariomycetidae</taxon>
        <taxon>Xylariales</taxon>
        <taxon>Xylariaceae</taxon>
        <taxon>Xylaria</taxon>
    </lineage>
</organism>
<evidence type="ECO:0000256" key="5">
    <source>
        <dbReference type="ARBA" id="ARBA00022833"/>
    </source>
</evidence>
<evidence type="ECO:0000259" key="10">
    <source>
        <dbReference type="PROSITE" id="PS50157"/>
    </source>
</evidence>
<evidence type="ECO:0000256" key="6">
    <source>
        <dbReference type="ARBA" id="ARBA00023125"/>
    </source>
</evidence>
<gene>
    <name evidence="11" type="ORF">GQX73_g8635</name>
</gene>
<dbReference type="InterPro" id="IPR036236">
    <property type="entry name" value="Znf_C2H2_sf"/>
</dbReference>
<reference evidence="11 12" key="1">
    <citation type="submission" date="2019-12" db="EMBL/GenBank/DDBJ databases">
        <title>Draft genome sequence of the ascomycete Xylaria multiplex DSM 110363.</title>
        <authorList>
            <person name="Buettner E."/>
            <person name="Kellner H."/>
        </authorList>
    </citation>
    <scope>NUCLEOTIDE SEQUENCE [LARGE SCALE GENOMIC DNA]</scope>
    <source>
        <strain evidence="11 12">DSM 110363</strain>
    </source>
</reference>
<comment type="caution">
    <text evidence="11">The sequence shown here is derived from an EMBL/GenBank/DDBJ whole genome shotgun (WGS) entry which is preliminary data.</text>
</comment>
<dbReference type="OrthoDB" id="6077919at2759"/>
<feature type="compositionally biased region" description="Polar residues" evidence="9">
    <location>
        <begin position="350"/>
        <end position="361"/>
    </location>
</feature>
<comment type="subcellular location">
    <subcellularLocation>
        <location evidence="1">Nucleus</location>
    </subcellularLocation>
</comment>
<keyword evidence="3" id="KW-0677">Repeat</keyword>
<dbReference type="GO" id="GO:0000978">
    <property type="term" value="F:RNA polymerase II cis-regulatory region sequence-specific DNA binding"/>
    <property type="evidence" value="ECO:0007669"/>
    <property type="project" value="TreeGrafter"/>
</dbReference>
<feature type="compositionally biased region" description="Basic and acidic residues" evidence="9">
    <location>
        <begin position="650"/>
        <end position="665"/>
    </location>
</feature>
<dbReference type="EMBL" id="WUBL01000131">
    <property type="protein sequence ID" value="KAF2964919.1"/>
    <property type="molecule type" value="Genomic_DNA"/>
</dbReference>
<evidence type="ECO:0000313" key="11">
    <source>
        <dbReference type="EMBL" id="KAF2964919.1"/>
    </source>
</evidence>
<keyword evidence="2" id="KW-0479">Metal-binding</keyword>
<feature type="compositionally biased region" description="Polar residues" evidence="9">
    <location>
        <begin position="368"/>
        <end position="378"/>
    </location>
</feature>
<dbReference type="Pfam" id="PF00096">
    <property type="entry name" value="zf-C2H2"/>
    <property type="match status" value="1"/>
</dbReference>
<protein>
    <recommendedName>
        <fullName evidence="10">C2H2-type domain-containing protein</fullName>
    </recommendedName>
</protein>
<dbReference type="AlphaFoldDB" id="A0A7C8IVN5"/>
<evidence type="ECO:0000256" key="3">
    <source>
        <dbReference type="ARBA" id="ARBA00022737"/>
    </source>
</evidence>
<dbReference type="GO" id="GO:0006357">
    <property type="term" value="P:regulation of transcription by RNA polymerase II"/>
    <property type="evidence" value="ECO:0007669"/>
    <property type="project" value="TreeGrafter"/>
</dbReference>
<proteinExistence type="predicted"/>
<evidence type="ECO:0000256" key="7">
    <source>
        <dbReference type="ARBA" id="ARBA00023242"/>
    </source>
</evidence>
<dbReference type="InParanoid" id="A0A7C8IVN5"/>
<evidence type="ECO:0000256" key="9">
    <source>
        <dbReference type="SAM" id="MobiDB-lite"/>
    </source>
</evidence>
<dbReference type="Gene3D" id="3.30.160.60">
    <property type="entry name" value="Classic Zinc Finger"/>
    <property type="match status" value="2"/>
</dbReference>
<dbReference type="PANTHER" id="PTHR24404:SF114">
    <property type="entry name" value="KLUMPFUSS, ISOFORM B-RELATED"/>
    <property type="match status" value="1"/>
</dbReference>
<keyword evidence="12" id="KW-1185">Reference proteome</keyword>
<feature type="domain" description="C2H2-type" evidence="10">
    <location>
        <begin position="530"/>
        <end position="555"/>
    </location>
</feature>
<evidence type="ECO:0000256" key="2">
    <source>
        <dbReference type="ARBA" id="ARBA00022723"/>
    </source>
</evidence>
<feature type="region of interest" description="Disordered" evidence="9">
    <location>
        <begin position="348"/>
        <end position="446"/>
    </location>
</feature>
<dbReference type="GO" id="GO:0005634">
    <property type="term" value="C:nucleus"/>
    <property type="evidence" value="ECO:0007669"/>
    <property type="project" value="UniProtKB-SubCell"/>
</dbReference>
<keyword evidence="5" id="KW-0862">Zinc</keyword>
<evidence type="ECO:0000313" key="12">
    <source>
        <dbReference type="Proteomes" id="UP000481858"/>
    </source>
</evidence>
<sequence length="750" mass="84241">MDNHHLTLTSPCPADVHQLDHTLNMTFELPPHLVGRQGNMDFPHETQATGKDPMVRWYEVNDGPWHPQGLTSSTGDGGQSMVSNMRDNQFMVPARSNMVPSEIMPHSDSGYGSYQNQPSIANGSVCEDSFDTNQDTQSIIGGSIVDAQFSVPDAMSRNPVTLGGPKHDQRHKKPFKCDIKDCPRRLQGFSTTNDLDRHKRSVHPGSQTFGNRYVCQLGSCKSKEKIWPRADNFKAHLKRVHLRESVSDEDLEACIYIQPTSLDEPQDNSRQEEVMSAYNQCPGLTNGQPNNWYEIAPGMNSLALNGAESEETLTLSGPQQGLANLHIHPTAPHEDLYQRTTELDLMPSGTIVSSSPIQHNQLSHESEVSESASPTREQMIQAPRGHSIETQTTSVDPPRFEISDEAGELLSRSSPVHSLPDGSVKTDGGASESTEPEDPSTPETDVVKLHMNDPNEISRVLEYLRVRGVLEGHLEQLGYEKKGFEAARPTKLEAEPATNQQHCHPCSTCPKVFPRRCELKKHEKRHEKPYGCTLPDCDKRFGSKNDWKRHENTQHFMLEIWKCDEEGCEKLCHRREVFKAHLEKDHQIDDQNESEAKLEKCRVGRNHEARFWCGFCQKVIEIKQKGQQAWAERFDHIDEHFSGRNGARKEIGEWKNFDQTKRSKEDSDDGSDSGLSPRNAKAHHSAPEGIQYPPSQSKPKRKRVDGSNAGSSKKSRVQTRAFVCCNCKDLVTVSQAQCISCDHIPCVNCK</sequence>
<dbReference type="PROSITE" id="PS50157">
    <property type="entry name" value="ZINC_FINGER_C2H2_2"/>
    <property type="match status" value="2"/>
</dbReference>
<feature type="region of interest" description="Disordered" evidence="9">
    <location>
        <begin position="650"/>
        <end position="713"/>
    </location>
</feature>
<dbReference type="InterPro" id="IPR013087">
    <property type="entry name" value="Znf_C2H2_type"/>
</dbReference>
<dbReference type="SUPFAM" id="SSF57667">
    <property type="entry name" value="beta-beta-alpha zinc fingers"/>
    <property type="match status" value="1"/>
</dbReference>
<dbReference type="GO" id="GO:0008270">
    <property type="term" value="F:zinc ion binding"/>
    <property type="evidence" value="ECO:0007669"/>
    <property type="project" value="UniProtKB-KW"/>
</dbReference>
<dbReference type="GO" id="GO:0003700">
    <property type="term" value="F:DNA-binding transcription factor activity"/>
    <property type="evidence" value="ECO:0007669"/>
    <property type="project" value="TreeGrafter"/>
</dbReference>
<evidence type="ECO:0000256" key="4">
    <source>
        <dbReference type="ARBA" id="ARBA00022771"/>
    </source>
</evidence>
<dbReference type="SMART" id="SM00355">
    <property type="entry name" value="ZnF_C2H2"/>
    <property type="match status" value="5"/>
</dbReference>
<evidence type="ECO:0000256" key="8">
    <source>
        <dbReference type="PROSITE-ProRule" id="PRU00042"/>
    </source>
</evidence>
<dbReference type="PROSITE" id="PS00028">
    <property type="entry name" value="ZINC_FINGER_C2H2_1"/>
    <property type="match status" value="2"/>
</dbReference>
<keyword evidence="4 8" id="KW-0863">Zinc-finger</keyword>
<accession>A0A7C8IVN5</accession>
<dbReference type="Proteomes" id="UP000481858">
    <property type="component" value="Unassembled WGS sequence"/>
</dbReference>
<dbReference type="InterPro" id="IPR050589">
    <property type="entry name" value="Ikaros_C2H2-ZF"/>
</dbReference>
<dbReference type="PANTHER" id="PTHR24404">
    <property type="entry name" value="ZINC FINGER PROTEIN"/>
    <property type="match status" value="1"/>
</dbReference>
<name>A0A7C8IVN5_9PEZI</name>